<keyword evidence="1" id="KW-0472">Membrane</keyword>
<dbReference type="EMBL" id="WGGD01000005">
    <property type="protein sequence ID" value="MUN29361.1"/>
    <property type="molecule type" value="Genomic_DNA"/>
</dbReference>
<protein>
    <submittedName>
        <fullName evidence="2">Uncharacterized protein</fullName>
    </submittedName>
</protein>
<feature type="transmembrane region" description="Helical" evidence="1">
    <location>
        <begin position="6"/>
        <end position="27"/>
    </location>
</feature>
<name>A0A6A9QQA7_SULME</name>
<gene>
    <name evidence="2" type="ORF">GC250_07920</name>
</gene>
<sequence length="120" mass="13585">MEKQLIEILLILALATFPILMGSWIYMYRKVINGGLEYVGEKYNEKKIVIPPGKFTVVEVNGKCVMVSEGMNSWFTIRINGGVRQRVFKIRLINTKGNLTIINESKTMSLSINIRCEASA</sequence>
<proteinExistence type="predicted"/>
<dbReference type="AlphaFoldDB" id="A0A6A9QQA7"/>
<keyword evidence="3" id="KW-1185">Reference proteome</keyword>
<dbReference type="RefSeq" id="WP_156016943.1">
    <property type="nucleotide sequence ID" value="NZ_WGGD01000005.1"/>
</dbReference>
<evidence type="ECO:0000313" key="3">
    <source>
        <dbReference type="Proteomes" id="UP000470772"/>
    </source>
</evidence>
<organism evidence="2 3">
    <name type="scientific">Sulfuracidifex metallicus DSM 6482 = JCM 9184</name>
    <dbReference type="NCBI Taxonomy" id="523847"/>
    <lineage>
        <taxon>Archaea</taxon>
        <taxon>Thermoproteota</taxon>
        <taxon>Thermoprotei</taxon>
        <taxon>Sulfolobales</taxon>
        <taxon>Sulfolobaceae</taxon>
        <taxon>Sulfuracidifex</taxon>
    </lineage>
</organism>
<keyword evidence="1" id="KW-0812">Transmembrane</keyword>
<evidence type="ECO:0000256" key="1">
    <source>
        <dbReference type="SAM" id="Phobius"/>
    </source>
</evidence>
<dbReference type="Proteomes" id="UP000470772">
    <property type="component" value="Unassembled WGS sequence"/>
</dbReference>
<reference evidence="2 3" key="1">
    <citation type="submission" date="2019-10" db="EMBL/GenBank/DDBJ databases">
        <title>Sequencing and Assembly of Multiple Reported Metal-Biooxidizing Members of the Extremely Thermoacidophilic Archaeal Family Sulfolobaceae.</title>
        <authorList>
            <person name="Counts J.A."/>
            <person name="Kelly R.M."/>
        </authorList>
    </citation>
    <scope>NUCLEOTIDE SEQUENCE [LARGE SCALE GENOMIC DNA]</scope>
    <source>
        <strain evidence="2 3">DSM 6482</strain>
    </source>
</reference>
<comment type="caution">
    <text evidence="2">The sequence shown here is derived from an EMBL/GenBank/DDBJ whole genome shotgun (WGS) entry which is preliminary data.</text>
</comment>
<keyword evidence="1" id="KW-1133">Transmembrane helix</keyword>
<evidence type="ECO:0000313" key="2">
    <source>
        <dbReference type="EMBL" id="MUN29361.1"/>
    </source>
</evidence>
<accession>A0A6A9QQA7</accession>